<name>A0A5C6MFA7_9TELE</name>
<gene>
    <name evidence="1" type="ORF">D4764_0211300</name>
</gene>
<protein>
    <submittedName>
        <fullName evidence="1">Uncharacterized protein</fullName>
    </submittedName>
</protein>
<dbReference type="PANTHER" id="PTHR47027">
    <property type="entry name" value="REVERSE TRANSCRIPTASE DOMAIN-CONTAINING PROTEIN"/>
    <property type="match status" value="1"/>
</dbReference>
<evidence type="ECO:0000313" key="1">
    <source>
        <dbReference type="EMBL" id="TWW53503.1"/>
    </source>
</evidence>
<dbReference type="EMBL" id="RHFK02000668">
    <property type="protein sequence ID" value="TWW53503.1"/>
    <property type="molecule type" value="Genomic_DNA"/>
</dbReference>
<dbReference type="Proteomes" id="UP000324091">
    <property type="component" value="Unassembled WGS sequence"/>
</dbReference>
<dbReference type="PANTHER" id="PTHR47027:SF30">
    <property type="entry name" value="THAP-TYPE DOMAIN-CONTAINING PROTEIN"/>
    <property type="match status" value="1"/>
</dbReference>
<dbReference type="AlphaFoldDB" id="A0A5C6MFA7"/>
<comment type="caution">
    <text evidence="1">The sequence shown here is derived from an EMBL/GenBank/DDBJ whole genome shotgun (WGS) entry which is preliminary data.</text>
</comment>
<accession>A0A5C6MFA7</accession>
<evidence type="ECO:0000313" key="2">
    <source>
        <dbReference type="Proteomes" id="UP000324091"/>
    </source>
</evidence>
<proteinExistence type="predicted"/>
<organism evidence="1 2">
    <name type="scientific">Takifugu flavidus</name>
    <name type="common">sansaifugu</name>
    <dbReference type="NCBI Taxonomy" id="433684"/>
    <lineage>
        <taxon>Eukaryota</taxon>
        <taxon>Metazoa</taxon>
        <taxon>Chordata</taxon>
        <taxon>Craniata</taxon>
        <taxon>Vertebrata</taxon>
        <taxon>Euteleostomi</taxon>
        <taxon>Actinopterygii</taxon>
        <taxon>Neopterygii</taxon>
        <taxon>Teleostei</taxon>
        <taxon>Neoteleostei</taxon>
        <taxon>Acanthomorphata</taxon>
        <taxon>Eupercaria</taxon>
        <taxon>Tetraodontiformes</taxon>
        <taxon>Tetradontoidea</taxon>
        <taxon>Tetraodontidae</taxon>
        <taxon>Takifugu</taxon>
    </lineage>
</organism>
<reference evidence="1 2" key="1">
    <citation type="submission" date="2019-04" db="EMBL/GenBank/DDBJ databases">
        <title>Chromosome genome assembly for Takifugu flavidus.</title>
        <authorList>
            <person name="Xiao S."/>
        </authorList>
    </citation>
    <scope>NUCLEOTIDE SEQUENCE [LARGE SCALE GENOMIC DNA]</scope>
    <source>
        <strain evidence="1">HTHZ2018</strain>
        <tissue evidence="1">Muscle</tissue>
    </source>
</reference>
<keyword evidence="2" id="KW-1185">Reference proteome</keyword>
<sequence>MVLTQKKVECLPWVGKEVLPQVEEFKYLGILFTSEGSMEREIDRRIGAASAVMRALNRSAMGKKELSRKAKHSIYWLIYVPILTYGHQRWVMTESQVTLKKIEEMQQQQQQLKVACIAEARKTADASGQAVTVLVGQIQLLTAVLTPVPHSLGVAEISRTKVRASKEATYPAKHVITCLTGWTCLWVTAEHKRQSPASVSCHAFSE</sequence>